<comment type="caution">
    <text evidence="1">The sequence shown here is derived from an EMBL/GenBank/DDBJ whole genome shotgun (WGS) entry which is preliminary data.</text>
</comment>
<dbReference type="InterPro" id="IPR006451">
    <property type="entry name" value="Glycogen_debranch_arc"/>
</dbReference>
<dbReference type="OrthoDB" id="9761875at2"/>
<name>A0A173SJU8_9FIRM</name>
<dbReference type="PANTHER" id="PTHR10569">
    <property type="entry name" value="GLYCOGEN DEBRANCHING ENZYME"/>
    <property type="match status" value="1"/>
</dbReference>
<gene>
    <name evidence="1" type="ORF">GMA92_09825</name>
</gene>
<dbReference type="InterPro" id="IPR032790">
    <property type="entry name" value="GDE_C"/>
</dbReference>
<dbReference type="NCBIfam" id="TIGR01561">
    <property type="entry name" value="gde_arch"/>
    <property type="match status" value="1"/>
</dbReference>
<dbReference type="InterPro" id="IPR012341">
    <property type="entry name" value="6hp_glycosidase-like_sf"/>
</dbReference>
<dbReference type="GO" id="GO:0005980">
    <property type="term" value="P:glycogen catabolic process"/>
    <property type="evidence" value="ECO:0007669"/>
    <property type="project" value="InterPro"/>
</dbReference>
<evidence type="ECO:0000313" key="2">
    <source>
        <dbReference type="Proteomes" id="UP000487649"/>
    </source>
</evidence>
<dbReference type="Pfam" id="PF06202">
    <property type="entry name" value="GDE_C"/>
    <property type="match status" value="1"/>
</dbReference>
<dbReference type="FunFam" id="1.50.10.10:FF:000073">
    <property type="entry name" value="Glycogen debranching enzyme, hypothetical (TreX-like)"/>
    <property type="match status" value="1"/>
</dbReference>
<organism evidence="1 2">
    <name type="scientific">Turicibacter sanguinis</name>
    <dbReference type="NCBI Taxonomy" id="154288"/>
    <lineage>
        <taxon>Bacteria</taxon>
        <taxon>Bacillati</taxon>
        <taxon>Bacillota</taxon>
        <taxon>Erysipelotrichia</taxon>
        <taxon>Erysipelotrichales</taxon>
        <taxon>Turicibacteraceae</taxon>
        <taxon>Turicibacter</taxon>
    </lineage>
</organism>
<dbReference type="InterPro" id="IPR010401">
    <property type="entry name" value="AGL/Gdb1"/>
</dbReference>
<dbReference type="PANTHER" id="PTHR10569:SF2">
    <property type="entry name" value="GLYCOGEN DEBRANCHING ENZYME"/>
    <property type="match status" value="1"/>
</dbReference>
<dbReference type="InterPro" id="IPR024742">
    <property type="entry name" value="Glycogen_debranch_N"/>
</dbReference>
<protein>
    <submittedName>
        <fullName evidence="1">Glycogen debranching protein</fullName>
    </submittedName>
</protein>
<dbReference type="Pfam" id="PF12439">
    <property type="entry name" value="GDE_N"/>
    <property type="match status" value="1"/>
</dbReference>
<dbReference type="SUPFAM" id="SSF48208">
    <property type="entry name" value="Six-hairpin glycosidases"/>
    <property type="match status" value="1"/>
</dbReference>
<dbReference type="InterPro" id="IPR008928">
    <property type="entry name" value="6-hairpin_glycosidase_sf"/>
</dbReference>
<proteinExistence type="predicted"/>
<dbReference type="RefSeq" id="WP_055164754.1">
    <property type="nucleotide sequence ID" value="NZ_CABJBH010000004.1"/>
</dbReference>
<dbReference type="EMBL" id="WMQE01000021">
    <property type="protein sequence ID" value="MTK21717.1"/>
    <property type="molecule type" value="Genomic_DNA"/>
</dbReference>
<dbReference type="GO" id="GO:0004134">
    <property type="term" value="F:4-alpha-glucanotransferase activity"/>
    <property type="evidence" value="ECO:0007669"/>
    <property type="project" value="InterPro"/>
</dbReference>
<dbReference type="Gene3D" id="1.50.10.10">
    <property type="match status" value="1"/>
</dbReference>
<dbReference type="AlphaFoldDB" id="A0A173SJU8"/>
<dbReference type="Proteomes" id="UP000487649">
    <property type="component" value="Unassembled WGS sequence"/>
</dbReference>
<evidence type="ECO:0000313" key="1">
    <source>
        <dbReference type="EMBL" id="MTK21717.1"/>
    </source>
</evidence>
<accession>A0A173SJU8</accession>
<dbReference type="GO" id="GO:0004135">
    <property type="term" value="F:amylo-alpha-1,6-glucosidase activity"/>
    <property type="evidence" value="ECO:0007669"/>
    <property type="project" value="InterPro"/>
</dbReference>
<sequence length="671" mass="77002">MELTYKFGRGNWRTIEEGQEREWLMGNGIGGYSGQTIVNSGFRSFHAYLVASLNPPVERYAVFTRTQEQVILNGKEYDLTAQTYVNENKNGQHYLNRFTFDSVPTYYYQVEDVELSKTIAMEYGHNTVAVCYEVKTGGQKATLNIVPLFNFRGAGATSERQELNFEMNLADQVLTLVPAGFEEMSIKFFASKGTYIDRKLRPTSMATPNYLIEENHYYEFDNRNGSRGLDNHYTPYDLVVELEPHTTTKFYLKCTVEELDERDGFEIVKNYRERANQLMDQSGYEDALALNLVKAADHFVVKRESTGLKTILAGFPWFTDWGRDTMIAFEGLTLCTKRFEEAREILESFVRYLKDGLVPNVFPDKGSEPGYNTVDASLWYIHAVYQYLAYTGQESDYHFVESVLFEKMKEIIKAYREGTAFSIGMDEDGLIHAGDGLDQVTWMDVRVGDFVVTPRHGKPVEINALWYNALCIMSELSLKFGQVNNEYEELAVRVKESFNARFWNEETQCLNDVVDIDDAKVRPNQIYAVSLPFTMLSEEKELKVVEKVYQELYATYGLRSLSFKDPEYKRQYIGKLLTRDCAYHMGTTWGFLIGGFISAYCKVHRHDKAAIRSAKMMCEVFEDHLHDGCINGIAEIFDGEFAATSRGCFTQAWSVGEVLRAYTVDVLPYLD</sequence>
<reference evidence="1 2" key="1">
    <citation type="journal article" date="2019" name="Nat. Med.">
        <title>A library of human gut bacterial isolates paired with longitudinal multiomics data enables mechanistic microbiome research.</title>
        <authorList>
            <person name="Poyet M."/>
            <person name="Groussin M."/>
            <person name="Gibbons S.M."/>
            <person name="Avila-Pacheco J."/>
            <person name="Jiang X."/>
            <person name="Kearney S.M."/>
            <person name="Perrotta A.R."/>
            <person name="Berdy B."/>
            <person name="Zhao S."/>
            <person name="Lieberman T.D."/>
            <person name="Swanson P.K."/>
            <person name="Smith M."/>
            <person name="Roesemann S."/>
            <person name="Alexander J.E."/>
            <person name="Rich S.A."/>
            <person name="Livny J."/>
            <person name="Vlamakis H."/>
            <person name="Clish C."/>
            <person name="Bullock K."/>
            <person name="Deik A."/>
            <person name="Scott J."/>
            <person name="Pierce K.A."/>
            <person name="Xavier R.J."/>
            <person name="Alm E.J."/>
        </authorList>
    </citation>
    <scope>NUCLEOTIDE SEQUENCE [LARGE SCALE GENOMIC DNA]</scope>
    <source>
        <strain evidence="1 2">BIOML-A198</strain>
    </source>
</reference>
<dbReference type="GeneID" id="60059626"/>